<dbReference type="InterPro" id="IPR034660">
    <property type="entry name" value="DinB/YfiT-like"/>
</dbReference>
<organism evidence="1 2">
    <name type="scientific">Reyranella soli</name>
    <dbReference type="NCBI Taxonomy" id="1230389"/>
    <lineage>
        <taxon>Bacteria</taxon>
        <taxon>Pseudomonadati</taxon>
        <taxon>Pseudomonadota</taxon>
        <taxon>Alphaproteobacteria</taxon>
        <taxon>Hyphomicrobiales</taxon>
        <taxon>Reyranellaceae</taxon>
        <taxon>Reyranella</taxon>
    </lineage>
</organism>
<comment type="caution">
    <text evidence="1">The sequence shown here is derived from an EMBL/GenBank/DDBJ whole genome shotgun (WGS) entry which is preliminary data.</text>
</comment>
<accession>A0A512N596</accession>
<dbReference type="Proteomes" id="UP000321058">
    <property type="component" value="Unassembled WGS sequence"/>
</dbReference>
<proteinExistence type="predicted"/>
<dbReference type="AlphaFoldDB" id="A0A512N596"/>
<evidence type="ECO:0000313" key="1">
    <source>
        <dbReference type="EMBL" id="GEP54159.1"/>
    </source>
</evidence>
<protein>
    <recommendedName>
        <fullName evidence="3">DUF1993 domain-containing protein</fullName>
    </recommendedName>
</protein>
<sequence length="174" mass="18932">MAVSLYDLSVVNYLQTLGAVEGFLAKGLSHFQGSNADPNAVLDEKLCGDMLPFKFQVWATAHHSLGAIKGVKEGVFGPPSPIPATMDYAGLQKAVTEAREALQQVKAADVDAVQGKDVTFQLPTMKIPFTAEGFLLSFSLPNFYFHATTAYDILRHKGVPIGKRDFLGRMRIKS</sequence>
<dbReference type="OrthoDB" id="338237at2"/>
<keyword evidence="2" id="KW-1185">Reference proteome</keyword>
<dbReference type="PANTHER" id="PTHR36922">
    <property type="entry name" value="BLL2446 PROTEIN"/>
    <property type="match status" value="1"/>
</dbReference>
<dbReference type="PANTHER" id="PTHR36922:SF1">
    <property type="entry name" value="DUF1993 DOMAIN-CONTAINING PROTEIN"/>
    <property type="match status" value="1"/>
</dbReference>
<dbReference type="SUPFAM" id="SSF109854">
    <property type="entry name" value="DinB/YfiT-like putative metalloenzymes"/>
    <property type="match status" value="1"/>
</dbReference>
<reference evidence="1 2" key="1">
    <citation type="submission" date="2019-07" db="EMBL/GenBank/DDBJ databases">
        <title>Whole genome shotgun sequence of Reyranella soli NBRC 108950.</title>
        <authorList>
            <person name="Hosoyama A."/>
            <person name="Uohara A."/>
            <person name="Ohji S."/>
            <person name="Ichikawa N."/>
        </authorList>
    </citation>
    <scope>NUCLEOTIDE SEQUENCE [LARGE SCALE GENOMIC DNA]</scope>
    <source>
        <strain evidence="1 2">NBRC 108950</strain>
    </source>
</reference>
<evidence type="ECO:0008006" key="3">
    <source>
        <dbReference type="Google" id="ProtNLM"/>
    </source>
</evidence>
<dbReference type="Gene3D" id="1.20.120.450">
    <property type="entry name" value="dinb family like domain"/>
    <property type="match status" value="1"/>
</dbReference>
<dbReference type="InterPro" id="IPR018531">
    <property type="entry name" value="DUF1993"/>
</dbReference>
<name>A0A512N596_9HYPH</name>
<gene>
    <name evidence="1" type="ORF">RSO01_13250</name>
</gene>
<dbReference type="RefSeq" id="WP_147147451.1">
    <property type="nucleotide sequence ID" value="NZ_BKAJ01000023.1"/>
</dbReference>
<dbReference type="Pfam" id="PF09351">
    <property type="entry name" value="DUF1993"/>
    <property type="match status" value="1"/>
</dbReference>
<evidence type="ECO:0000313" key="2">
    <source>
        <dbReference type="Proteomes" id="UP000321058"/>
    </source>
</evidence>
<dbReference type="EMBL" id="BKAJ01000023">
    <property type="protein sequence ID" value="GEP54159.1"/>
    <property type="molecule type" value="Genomic_DNA"/>
</dbReference>